<reference evidence="2" key="1">
    <citation type="submission" date="2007-12" db="EMBL/GenBank/DDBJ databases">
        <title>Annotation of Entamoeba dispar SAW760.</title>
        <authorList>
            <person name="Lorenzi H."/>
            <person name="Inman J."/>
            <person name="Schobel S."/>
            <person name="Amedeo P."/>
            <person name="Caler E."/>
        </authorList>
    </citation>
    <scope>NUCLEOTIDE SEQUENCE [LARGE SCALE GENOMIC DNA]</scope>
    <source>
        <strain evidence="2">ATCC PRA-260 / SAW760</strain>
    </source>
</reference>
<name>B0E688_ENTDS</name>
<protein>
    <recommendedName>
        <fullName evidence="3">C-CAP/cofactor C-like domain-containing protein</fullName>
    </recommendedName>
</protein>
<dbReference type="AlphaFoldDB" id="B0E688"/>
<dbReference type="RefSeq" id="XP_001733908.1">
    <property type="nucleotide sequence ID" value="XM_001733856.1"/>
</dbReference>
<sequence>MDNTNKEIETDKTHIIIRNIHDCNIKINNYINSDVTIENSENITLEGEYEHYGNIKMVNCKNELYNTNQEINLKIRCARSISFNKCENINFKIDKIKELLEVIDSKLGIDVPSLTDRRTSTKKNEWFELKLTGQLKKVKMEECIRIYIESDVKGKNLKLYDVII</sequence>
<evidence type="ECO:0008006" key="3">
    <source>
        <dbReference type="Google" id="ProtNLM"/>
    </source>
</evidence>
<gene>
    <name evidence="1" type="ORF">EDI_346290</name>
</gene>
<dbReference type="Proteomes" id="UP000008076">
    <property type="component" value="Unassembled WGS sequence"/>
</dbReference>
<organism evidence="2">
    <name type="scientific">Entamoeba dispar (strain ATCC PRA-260 / SAW760)</name>
    <dbReference type="NCBI Taxonomy" id="370354"/>
    <lineage>
        <taxon>Eukaryota</taxon>
        <taxon>Amoebozoa</taxon>
        <taxon>Evosea</taxon>
        <taxon>Archamoebae</taxon>
        <taxon>Mastigamoebida</taxon>
        <taxon>Entamoebidae</taxon>
        <taxon>Entamoeba</taxon>
    </lineage>
</organism>
<proteinExistence type="predicted"/>
<dbReference type="VEuPathDB" id="AmoebaDB:EDI_346290"/>
<evidence type="ECO:0000313" key="1">
    <source>
        <dbReference type="EMBL" id="EDR29973.1"/>
    </source>
</evidence>
<dbReference type="KEGG" id="edi:EDI_346290"/>
<keyword evidence="2" id="KW-1185">Reference proteome</keyword>
<accession>B0E688</accession>
<evidence type="ECO:0000313" key="2">
    <source>
        <dbReference type="Proteomes" id="UP000008076"/>
    </source>
</evidence>
<dbReference type="EMBL" id="DS547863">
    <property type="protein sequence ID" value="EDR29973.1"/>
    <property type="molecule type" value="Genomic_DNA"/>
</dbReference>
<dbReference type="GeneID" id="5878795"/>